<evidence type="ECO:0000256" key="6">
    <source>
        <dbReference type="RuleBase" id="RU367028"/>
    </source>
</evidence>
<keyword evidence="4 6" id="KW-0804">Transcription</keyword>
<keyword evidence="5 6" id="KW-0539">Nucleus</keyword>
<evidence type="ECO:0000256" key="3">
    <source>
        <dbReference type="ARBA" id="ARBA00023015"/>
    </source>
</evidence>
<evidence type="ECO:0000256" key="1">
    <source>
        <dbReference type="ARBA" id="ARBA00004123"/>
    </source>
</evidence>
<evidence type="ECO:0000256" key="4">
    <source>
        <dbReference type="ARBA" id="ARBA00023163"/>
    </source>
</evidence>
<dbReference type="EMBL" id="JAGFBR010000003">
    <property type="protein sequence ID" value="KAH0469023.1"/>
    <property type="molecule type" value="Genomic_DNA"/>
</dbReference>
<feature type="domain" description="OVATE" evidence="7">
    <location>
        <begin position="112"/>
        <end position="171"/>
    </location>
</feature>
<evidence type="ECO:0000256" key="5">
    <source>
        <dbReference type="ARBA" id="ARBA00023242"/>
    </source>
</evidence>
<dbReference type="AlphaFoldDB" id="A0AAV7HNE4"/>
<dbReference type="PROSITE" id="PS51754">
    <property type="entry name" value="OVATE"/>
    <property type="match status" value="1"/>
</dbReference>
<reference evidence="8 9" key="1">
    <citation type="journal article" date="2021" name="Hortic Res">
        <title>Chromosome-scale assembly of the Dendrobium chrysotoxum genome enhances the understanding of orchid evolution.</title>
        <authorList>
            <person name="Zhang Y."/>
            <person name="Zhang G.Q."/>
            <person name="Zhang D."/>
            <person name="Liu X.D."/>
            <person name="Xu X.Y."/>
            <person name="Sun W.H."/>
            <person name="Yu X."/>
            <person name="Zhu X."/>
            <person name="Wang Z.W."/>
            <person name="Zhao X."/>
            <person name="Zhong W.Y."/>
            <person name="Chen H."/>
            <person name="Yin W.L."/>
            <person name="Huang T."/>
            <person name="Niu S.C."/>
            <person name="Liu Z.J."/>
        </authorList>
    </citation>
    <scope>NUCLEOTIDE SEQUENCE [LARGE SCALE GENOMIC DNA]</scope>
    <source>
        <strain evidence="8">Lindl</strain>
    </source>
</reference>
<keyword evidence="3 6" id="KW-0805">Transcription regulation</keyword>
<dbReference type="NCBIfam" id="TIGR01568">
    <property type="entry name" value="A_thal_3678"/>
    <property type="match status" value="1"/>
</dbReference>
<dbReference type="PANTHER" id="PTHR33057">
    <property type="entry name" value="TRANSCRIPTION REPRESSOR OFP7-RELATED"/>
    <property type="match status" value="1"/>
</dbReference>
<dbReference type="Proteomes" id="UP000775213">
    <property type="component" value="Unassembled WGS sequence"/>
</dbReference>
<keyword evidence="2 6" id="KW-0678">Repressor</keyword>
<evidence type="ECO:0000259" key="7">
    <source>
        <dbReference type="PROSITE" id="PS51754"/>
    </source>
</evidence>
<gene>
    <name evidence="8" type="ORF">IEQ34_002255</name>
</gene>
<evidence type="ECO:0000313" key="9">
    <source>
        <dbReference type="Proteomes" id="UP000775213"/>
    </source>
</evidence>
<dbReference type="InterPro" id="IPR038933">
    <property type="entry name" value="Ovate"/>
</dbReference>
<comment type="caution">
    <text evidence="8">The sequence shown here is derived from an EMBL/GenBank/DDBJ whole genome shotgun (WGS) entry which is preliminary data.</text>
</comment>
<accession>A0AAV7HNE4</accession>
<dbReference type="GO" id="GO:0045892">
    <property type="term" value="P:negative regulation of DNA-templated transcription"/>
    <property type="evidence" value="ECO:0007669"/>
    <property type="project" value="UniProtKB-UniRule"/>
</dbReference>
<keyword evidence="9" id="KW-1185">Reference proteome</keyword>
<name>A0AAV7HNE4_DENCH</name>
<dbReference type="GO" id="GO:0005634">
    <property type="term" value="C:nucleus"/>
    <property type="evidence" value="ECO:0007669"/>
    <property type="project" value="UniProtKB-SubCell"/>
</dbReference>
<comment type="function">
    <text evidence="6">Transcriptional repressor that regulates multiple aspects of plant growth and development.</text>
</comment>
<dbReference type="InterPro" id="IPR006458">
    <property type="entry name" value="Ovate_C"/>
</dbReference>
<evidence type="ECO:0000313" key="8">
    <source>
        <dbReference type="EMBL" id="KAH0469023.1"/>
    </source>
</evidence>
<sequence>MGRKLPFNSLLFSNSSSTTTTSSSSSSPCIWPSCSKPRTDSFRVLTSPLLPISNSLESSVEEASESFLAEQLTEKTAAEVVLDGLRSDRLFFDPSGGETSSITSGFDGGVAVAMESTDPYRDFRASMEEMVEAHGDREWEWLQNMLVWFLRANGKGNHGLIVGAFLDLLVGFGASSLSFSSAPNDKNPLCSSCSSNSSYIFEIEEVGVKRSGNG</sequence>
<evidence type="ECO:0000256" key="2">
    <source>
        <dbReference type="ARBA" id="ARBA00022491"/>
    </source>
</evidence>
<dbReference type="PANTHER" id="PTHR33057:SF26">
    <property type="entry name" value="TRANSCRIPTION REPRESSOR OFP13"/>
    <property type="match status" value="1"/>
</dbReference>
<proteinExistence type="predicted"/>
<dbReference type="Pfam" id="PF04844">
    <property type="entry name" value="Ovate"/>
    <property type="match status" value="1"/>
</dbReference>
<organism evidence="8 9">
    <name type="scientific">Dendrobium chrysotoxum</name>
    <name type="common">Orchid</name>
    <dbReference type="NCBI Taxonomy" id="161865"/>
    <lineage>
        <taxon>Eukaryota</taxon>
        <taxon>Viridiplantae</taxon>
        <taxon>Streptophyta</taxon>
        <taxon>Embryophyta</taxon>
        <taxon>Tracheophyta</taxon>
        <taxon>Spermatophyta</taxon>
        <taxon>Magnoliopsida</taxon>
        <taxon>Liliopsida</taxon>
        <taxon>Asparagales</taxon>
        <taxon>Orchidaceae</taxon>
        <taxon>Epidendroideae</taxon>
        <taxon>Malaxideae</taxon>
        <taxon>Dendrobiinae</taxon>
        <taxon>Dendrobium</taxon>
    </lineage>
</organism>
<comment type="subcellular location">
    <subcellularLocation>
        <location evidence="1 6">Nucleus</location>
    </subcellularLocation>
</comment>
<protein>
    <recommendedName>
        <fullName evidence="6">Transcription repressor</fullName>
    </recommendedName>
    <alternativeName>
        <fullName evidence="6">Ovate family protein</fullName>
    </alternativeName>
</protein>